<dbReference type="SUPFAM" id="SSF46785">
    <property type="entry name" value="Winged helix' DNA-binding domain"/>
    <property type="match status" value="1"/>
</dbReference>
<reference evidence="5 6" key="1">
    <citation type="submission" date="2017-03" db="EMBL/GenBank/DDBJ databases">
        <title>Genome sequence of Clostridium hungatei DSM 14427.</title>
        <authorList>
            <person name="Poehlein A."/>
            <person name="Daniel R."/>
        </authorList>
    </citation>
    <scope>NUCLEOTIDE SEQUENCE [LARGE SCALE GENOMIC DNA]</scope>
    <source>
        <strain evidence="5 6">DSM 14427</strain>
    </source>
</reference>
<keyword evidence="2" id="KW-0238">DNA-binding</keyword>
<organism evidence="5 6">
    <name type="scientific">Ruminiclostridium hungatei</name>
    <name type="common">Clostridium hungatei</name>
    <dbReference type="NCBI Taxonomy" id="48256"/>
    <lineage>
        <taxon>Bacteria</taxon>
        <taxon>Bacillati</taxon>
        <taxon>Bacillota</taxon>
        <taxon>Clostridia</taxon>
        <taxon>Eubacteriales</taxon>
        <taxon>Oscillospiraceae</taxon>
        <taxon>Ruminiclostridium</taxon>
    </lineage>
</organism>
<dbReference type="EMBL" id="MZGX01000018">
    <property type="protein sequence ID" value="OPX43420.1"/>
    <property type="molecule type" value="Genomic_DNA"/>
</dbReference>
<evidence type="ECO:0000256" key="3">
    <source>
        <dbReference type="ARBA" id="ARBA00023163"/>
    </source>
</evidence>
<gene>
    <name evidence="5" type="primary">yybR_1</name>
    <name evidence="5" type="ORF">CLHUN_27650</name>
</gene>
<sequence>MVEEEALDRVKSCKNIYDLNPIEYTLSVIGGQWKLLILYWLSINKVMRYGELKKCLNGVTHKMLSMRLKELEDHKVIVRTQYNQIPPKVEYSLFEKGRSLRAVLITLYEWGEKNSESTD</sequence>
<feature type="domain" description="HTH hxlR-type" evidence="4">
    <location>
        <begin position="20"/>
        <end position="119"/>
    </location>
</feature>
<keyword evidence="3" id="KW-0804">Transcription</keyword>
<dbReference type="GO" id="GO:0003677">
    <property type="term" value="F:DNA binding"/>
    <property type="evidence" value="ECO:0007669"/>
    <property type="project" value="UniProtKB-KW"/>
</dbReference>
<dbReference type="InterPro" id="IPR036388">
    <property type="entry name" value="WH-like_DNA-bd_sf"/>
</dbReference>
<keyword evidence="6" id="KW-1185">Reference proteome</keyword>
<comment type="caution">
    <text evidence="5">The sequence shown here is derived from an EMBL/GenBank/DDBJ whole genome shotgun (WGS) entry which is preliminary data.</text>
</comment>
<protein>
    <submittedName>
        <fullName evidence="5">Putative HTH-type transcriptional regulator YybR</fullName>
    </submittedName>
</protein>
<dbReference type="InterPro" id="IPR036390">
    <property type="entry name" value="WH_DNA-bd_sf"/>
</dbReference>
<dbReference type="InterPro" id="IPR002577">
    <property type="entry name" value="HTH_HxlR"/>
</dbReference>
<dbReference type="STRING" id="48256.CLHUN_27650"/>
<evidence type="ECO:0000259" key="4">
    <source>
        <dbReference type="PROSITE" id="PS51118"/>
    </source>
</evidence>
<evidence type="ECO:0000313" key="5">
    <source>
        <dbReference type="EMBL" id="OPX43420.1"/>
    </source>
</evidence>
<evidence type="ECO:0000256" key="1">
    <source>
        <dbReference type="ARBA" id="ARBA00023015"/>
    </source>
</evidence>
<dbReference type="RefSeq" id="WP_080065219.1">
    <property type="nucleotide sequence ID" value="NZ_MZGX01000018.1"/>
</dbReference>
<proteinExistence type="predicted"/>
<dbReference type="Proteomes" id="UP000191554">
    <property type="component" value="Unassembled WGS sequence"/>
</dbReference>
<dbReference type="PROSITE" id="PS51118">
    <property type="entry name" value="HTH_HXLR"/>
    <property type="match status" value="1"/>
</dbReference>
<accession>A0A1V4SHS2</accession>
<evidence type="ECO:0000256" key="2">
    <source>
        <dbReference type="ARBA" id="ARBA00023125"/>
    </source>
</evidence>
<keyword evidence="1" id="KW-0805">Transcription regulation</keyword>
<dbReference type="AlphaFoldDB" id="A0A1V4SHS2"/>
<evidence type="ECO:0000313" key="6">
    <source>
        <dbReference type="Proteomes" id="UP000191554"/>
    </source>
</evidence>
<dbReference type="PANTHER" id="PTHR33204:SF29">
    <property type="entry name" value="TRANSCRIPTIONAL REGULATOR"/>
    <property type="match status" value="1"/>
</dbReference>
<name>A0A1V4SHS2_RUMHU</name>
<dbReference type="Pfam" id="PF01638">
    <property type="entry name" value="HxlR"/>
    <property type="match status" value="1"/>
</dbReference>
<dbReference type="OrthoDB" id="9791143at2"/>
<dbReference type="Gene3D" id="1.10.10.10">
    <property type="entry name" value="Winged helix-like DNA-binding domain superfamily/Winged helix DNA-binding domain"/>
    <property type="match status" value="1"/>
</dbReference>
<dbReference type="PANTHER" id="PTHR33204">
    <property type="entry name" value="TRANSCRIPTIONAL REGULATOR, MARR FAMILY"/>
    <property type="match status" value="1"/>
</dbReference>